<dbReference type="EMBL" id="LROU01000003">
    <property type="protein sequence ID" value="KYF38276.1"/>
    <property type="molecule type" value="Genomic_DNA"/>
</dbReference>
<organism evidence="5 6">
    <name type="scientific">Streptococcus mitis</name>
    <dbReference type="NCBI Taxonomy" id="28037"/>
    <lineage>
        <taxon>Bacteria</taxon>
        <taxon>Bacillati</taxon>
        <taxon>Bacillota</taxon>
        <taxon>Bacilli</taxon>
        <taxon>Lactobacillales</taxon>
        <taxon>Streptococcaceae</taxon>
        <taxon>Streptococcus</taxon>
        <taxon>Streptococcus mitis group</taxon>
    </lineage>
</organism>
<reference evidence="5 6" key="1">
    <citation type="submission" date="2016-01" db="EMBL/GenBank/DDBJ databases">
        <title>Highly variable Streptococcus oralis 1 are common among viridans streptococci isolated from primates.</title>
        <authorList>
            <person name="Denapaite D."/>
            <person name="Rieger M."/>
            <person name="Koendgen S."/>
            <person name="Brueckner R."/>
            <person name="Ochigava I."/>
            <person name="Kappeler P."/>
            <person name="Maetz-Rensing K."/>
            <person name="Leendertz F."/>
        </authorList>
    </citation>
    <scope>NUCLEOTIDE SEQUENCE [LARGE SCALE GENOMIC DNA]</scope>
    <source>
        <strain evidence="5 6">M3-1</strain>
    </source>
</reference>
<feature type="coiled-coil region" evidence="3">
    <location>
        <begin position="97"/>
        <end position="132"/>
    </location>
</feature>
<dbReference type="PATRIC" id="fig|28037.235.peg.68"/>
<protein>
    <submittedName>
        <fullName evidence="5">DNA recombination protein RmuC</fullName>
    </submittedName>
</protein>
<dbReference type="GO" id="GO:0004527">
    <property type="term" value="F:exonuclease activity"/>
    <property type="evidence" value="ECO:0007669"/>
    <property type="project" value="UniProtKB-KW"/>
</dbReference>
<dbReference type="SUPFAM" id="SSF109604">
    <property type="entry name" value="HD-domain/PDEase-like"/>
    <property type="match status" value="1"/>
</dbReference>
<sequence>MESLLVLLLIANLAGLFLIWQRQDKQEKHLSKSLEDQADHLSDQLDYRFEQARQASQLDQKDLEVAVSDRLQEVRMELHQGLTQVRQEMTDNLLQTRDKTDQRLQALQESNEQRLEQMRQTVEEKLEKTLQTRLQASFETVSKQLESVNRGLGEMQTVARDVGALNKVLSGTKTRGILGELQLGQIIEDIMTPAQYEREYATVENSSERVEYAIKLPGQGDQEYVYLPIDSKFPLADYYRLEEAYEAGDKDEIERCRKSLLASVKRFAKDIKSKYIAPPRTTNFGVLFVPTEGLYSEIVRNPVFFDDLRREEQIIVAGPSTLSALLNSLSVGFKTLNIQKSADHISKTLASVKTEFGKFGGILVKAQKHLQHASGNIDELLNRRTTAIERTLRHIELSEGEPALDLLHFQEMRKNMKISHMKKDELFEGFYLIKSADLRQTRAGKNYLAFTFQDDSGEIEGKLWDAQPHNVEAFTAGKVVHMKGRREVYNNTPQVNQITLRLPQPGEPNDPADFKVKSPVDVKEIRDYMSQMIFKIENPVWQRIVRNLYTKYDKEFYSYPAAKTNHHAFETGLAFHTATMVRLADAISEVYPQLNKSLLYAGIMLHDLAKVIELTGPDQTEYTVRGNLLGHIALIDSEITKTVMELGIDDTKEEVVLLRHVILSHHGLLEYGSPVRPRIMEAEIIHMIDNLDASMMMMSTALALVDKGEMTNKIFAMDNRSFYKPDLD</sequence>
<keyword evidence="3" id="KW-0175">Coiled coil</keyword>
<dbReference type="InterPro" id="IPR003798">
    <property type="entry name" value="DNA_recombination_RmuC"/>
</dbReference>
<keyword evidence="2" id="KW-0269">Exonuclease</keyword>
<dbReference type="SUPFAM" id="SSF47162">
    <property type="entry name" value="Apolipoprotein"/>
    <property type="match status" value="1"/>
</dbReference>
<name>A0A150NXT9_STRMT</name>
<evidence type="ECO:0000259" key="4">
    <source>
        <dbReference type="Pfam" id="PF01966"/>
    </source>
</evidence>
<dbReference type="Gene3D" id="1.20.120.20">
    <property type="entry name" value="Apolipoprotein"/>
    <property type="match status" value="1"/>
</dbReference>
<dbReference type="GO" id="GO:0031125">
    <property type="term" value="P:rRNA 3'-end processing"/>
    <property type="evidence" value="ECO:0007669"/>
    <property type="project" value="TreeGrafter"/>
</dbReference>
<dbReference type="Proteomes" id="UP000075442">
    <property type="component" value="Unassembled WGS sequence"/>
</dbReference>
<evidence type="ECO:0000256" key="1">
    <source>
        <dbReference type="ARBA" id="ARBA00022801"/>
    </source>
</evidence>
<dbReference type="Pfam" id="PF01966">
    <property type="entry name" value="HD"/>
    <property type="match status" value="1"/>
</dbReference>
<accession>A0A150NXT9</accession>
<dbReference type="CDD" id="cd04492">
    <property type="entry name" value="YhaM_OBF_like"/>
    <property type="match status" value="1"/>
</dbReference>
<dbReference type="Gene3D" id="1.10.3210.10">
    <property type="entry name" value="Hypothetical protein af1432"/>
    <property type="match status" value="1"/>
</dbReference>
<dbReference type="InterPro" id="IPR050798">
    <property type="entry name" value="YhaM_exoribonuc/phosphodiest"/>
</dbReference>
<dbReference type="InterPro" id="IPR003607">
    <property type="entry name" value="HD/PDEase_dom"/>
</dbReference>
<dbReference type="FunFam" id="1.10.3210.10:FF:000008">
    <property type="entry name" value="3'-5' exoribonuclease YhaM"/>
    <property type="match status" value="1"/>
</dbReference>
<dbReference type="PANTHER" id="PTHR37294">
    <property type="entry name" value="3'-5' EXORIBONUCLEASE YHAM"/>
    <property type="match status" value="1"/>
</dbReference>
<keyword evidence="1" id="KW-0378">Hydrolase</keyword>
<keyword evidence="2" id="KW-0540">Nuclease</keyword>
<dbReference type="AlphaFoldDB" id="A0A150NXT9"/>
<proteinExistence type="predicted"/>
<feature type="domain" description="HD" evidence="4">
    <location>
        <begin position="576"/>
        <end position="693"/>
    </location>
</feature>
<evidence type="ECO:0000313" key="5">
    <source>
        <dbReference type="EMBL" id="KYF38276.1"/>
    </source>
</evidence>
<dbReference type="InterPro" id="IPR006674">
    <property type="entry name" value="HD_domain"/>
</dbReference>
<comment type="caution">
    <text evidence="5">The sequence shown here is derived from an EMBL/GenBank/DDBJ whole genome shotgun (WGS) entry which is preliminary data.</text>
</comment>
<gene>
    <name evidence="5" type="ORF">SMIM3I_00297</name>
</gene>
<evidence type="ECO:0000313" key="6">
    <source>
        <dbReference type="Proteomes" id="UP000075442"/>
    </source>
</evidence>
<evidence type="ECO:0000256" key="3">
    <source>
        <dbReference type="SAM" id="Coils"/>
    </source>
</evidence>
<dbReference type="Pfam" id="PF02646">
    <property type="entry name" value="RmuC"/>
    <property type="match status" value="1"/>
</dbReference>
<evidence type="ECO:0000256" key="2">
    <source>
        <dbReference type="ARBA" id="ARBA00022839"/>
    </source>
</evidence>
<dbReference type="PANTHER" id="PTHR37294:SF1">
    <property type="entry name" value="3'-5' EXORIBONUCLEASE YHAM"/>
    <property type="match status" value="1"/>
</dbReference>
<dbReference type="CDD" id="cd00077">
    <property type="entry name" value="HDc"/>
    <property type="match status" value="1"/>
</dbReference>